<evidence type="ECO:0000256" key="2">
    <source>
        <dbReference type="HAMAP-Rule" id="MF_02087"/>
    </source>
</evidence>
<name>G5IGH0_9FIRM</name>
<dbReference type="InterPro" id="IPR011078">
    <property type="entry name" value="PyrdxlP_homeostasis"/>
</dbReference>
<feature type="modified residue" description="N6-(pyridoxal phosphate)lysine" evidence="2 3">
    <location>
        <position position="34"/>
    </location>
</feature>
<dbReference type="PROSITE" id="PS01211">
    <property type="entry name" value="UPF0001"/>
    <property type="match status" value="1"/>
</dbReference>
<evidence type="ECO:0000256" key="1">
    <source>
        <dbReference type="ARBA" id="ARBA00022898"/>
    </source>
</evidence>
<dbReference type="PIRSF" id="PIRSF004848">
    <property type="entry name" value="YBL036c_PLPDEIII"/>
    <property type="match status" value="1"/>
</dbReference>
<evidence type="ECO:0000259" key="5">
    <source>
        <dbReference type="Pfam" id="PF01168"/>
    </source>
</evidence>
<dbReference type="PANTHER" id="PTHR10146:SF14">
    <property type="entry name" value="PYRIDOXAL PHOSPHATE HOMEOSTASIS PROTEIN"/>
    <property type="match status" value="1"/>
</dbReference>
<evidence type="ECO:0000313" key="6">
    <source>
        <dbReference type="EMBL" id="EHI59449.1"/>
    </source>
</evidence>
<protein>
    <recommendedName>
        <fullName evidence="2">Pyridoxal phosphate homeostasis protein</fullName>
        <shortName evidence="2">PLP homeostasis protein</shortName>
    </recommendedName>
</protein>
<dbReference type="GO" id="GO:0030170">
    <property type="term" value="F:pyridoxal phosphate binding"/>
    <property type="evidence" value="ECO:0007669"/>
    <property type="project" value="UniProtKB-UniRule"/>
</dbReference>
<dbReference type="PANTHER" id="PTHR10146">
    <property type="entry name" value="PROLINE SYNTHETASE CO-TRANSCRIBED BACTERIAL HOMOLOG PROTEIN"/>
    <property type="match status" value="1"/>
</dbReference>
<dbReference type="SUPFAM" id="SSF51419">
    <property type="entry name" value="PLP-binding barrel"/>
    <property type="match status" value="1"/>
</dbReference>
<feature type="domain" description="Alanine racemase N-terminal" evidence="5">
    <location>
        <begin position="26"/>
        <end position="226"/>
    </location>
</feature>
<dbReference type="NCBIfam" id="TIGR00044">
    <property type="entry name" value="YggS family pyridoxal phosphate-dependent enzyme"/>
    <property type="match status" value="1"/>
</dbReference>
<dbReference type="PATRIC" id="fig|742737.3.peg.2609"/>
<dbReference type="RefSeq" id="WP_006780577.1">
    <property type="nucleotide sequence ID" value="NZ_CP040506.1"/>
</dbReference>
<evidence type="ECO:0000313" key="7">
    <source>
        <dbReference type="Proteomes" id="UP000005384"/>
    </source>
</evidence>
<comment type="cofactor">
    <cofactor evidence="3">
        <name>pyridoxal 5'-phosphate</name>
        <dbReference type="ChEBI" id="CHEBI:597326"/>
    </cofactor>
</comment>
<dbReference type="AlphaFoldDB" id="G5IGH0"/>
<comment type="function">
    <text evidence="2">Pyridoxal 5'-phosphate (PLP)-binding protein, which is involved in PLP homeostasis.</text>
</comment>
<proteinExistence type="inferred from homology"/>
<dbReference type="InterPro" id="IPR001608">
    <property type="entry name" value="Ala_racemase_N"/>
</dbReference>
<dbReference type="HOGENOM" id="CLU_059988_1_0_9"/>
<dbReference type="FunFam" id="3.20.20.10:FF:000018">
    <property type="entry name" value="Pyridoxal phosphate homeostasis protein"/>
    <property type="match status" value="1"/>
</dbReference>
<organism evidence="6 7">
    <name type="scientific">Hungatella hathewayi WAL-18680</name>
    <dbReference type="NCBI Taxonomy" id="742737"/>
    <lineage>
        <taxon>Bacteria</taxon>
        <taxon>Bacillati</taxon>
        <taxon>Bacillota</taxon>
        <taxon>Clostridia</taxon>
        <taxon>Lachnospirales</taxon>
        <taxon>Lachnospiraceae</taxon>
        <taxon>Hungatella</taxon>
    </lineage>
</organism>
<dbReference type="EMBL" id="ADLN01000058">
    <property type="protein sequence ID" value="EHI59449.1"/>
    <property type="molecule type" value="Genomic_DNA"/>
</dbReference>
<dbReference type="Pfam" id="PF01168">
    <property type="entry name" value="Ala_racemase_N"/>
    <property type="match status" value="1"/>
</dbReference>
<dbReference type="OrthoDB" id="9804072at2"/>
<keyword evidence="1 2" id="KW-0663">Pyridoxal phosphate</keyword>
<dbReference type="InterPro" id="IPR029066">
    <property type="entry name" value="PLP-binding_barrel"/>
</dbReference>
<sequence length="231" mass="26053">MIQEQMTYVQEKIREACGRVSRNPEEVTLIAVSKTKPVEMLLEAYEAGARDFGENKVQELVQKRPLLPEDARFHMIGHLQTNKVKQVIGQTALIHSVDSIHLAEQIEAEAARRDLTVDILLEVNVAKEESKFGFYLEETEEALRKIGGFPHVKVRGLMTIAPFVENSEENRPVFKKLYDFYVDMKSKNIDNVTMSILSMGMTGDYEVAVEEGATMVRVGTGIFGAREKMGD</sequence>
<evidence type="ECO:0000256" key="4">
    <source>
        <dbReference type="RuleBase" id="RU004514"/>
    </source>
</evidence>
<comment type="caution">
    <text evidence="6">The sequence shown here is derived from an EMBL/GenBank/DDBJ whole genome shotgun (WGS) entry which is preliminary data.</text>
</comment>
<keyword evidence="7" id="KW-1185">Reference proteome</keyword>
<accession>G5IGH0</accession>
<dbReference type="CDD" id="cd00635">
    <property type="entry name" value="PLPDE_III_YBL036c_like"/>
    <property type="match status" value="1"/>
</dbReference>
<reference evidence="6 7" key="1">
    <citation type="submission" date="2011-08" db="EMBL/GenBank/DDBJ databases">
        <title>The Genome Sequence of Clostridium hathewayi WAL-18680.</title>
        <authorList>
            <consortium name="The Broad Institute Genome Sequencing Platform"/>
            <person name="Earl A."/>
            <person name="Ward D."/>
            <person name="Feldgarden M."/>
            <person name="Gevers D."/>
            <person name="Finegold S.M."/>
            <person name="Summanen P.H."/>
            <person name="Molitoris D.R."/>
            <person name="Song M."/>
            <person name="Daigneault M."/>
            <person name="Allen-Vercoe E."/>
            <person name="Young S.K."/>
            <person name="Zeng Q."/>
            <person name="Gargeya S."/>
            <person name="Fitzgerald M."/>
            <person name="Haas B."/>
            <person name="Abouelleil A."/>
            <person name="Alvarado L."/>
            <person name="Arachchi H.M."/>
            <person name="Berlin A."/>
            <person name="Brown A."/>
            <person name="Chapman S.B."/>
            <person name="Chen Z."/>
            <person name="Dunbar C."/>
            <person name="Freedman E."/>
            <person name="Gearin G."/>
            <person name="Gellesch M."/>
            <person name="Goldberg J."/>
            <person name="Griggs A."/>
            <person name="Gujja S."/>
            <person name="Heiman D."/>
            <person name="Howarth C."/>
            <person name="Larson L."/>
            <person name="Lui A."/>
            <person name="MacDonald P.J.P."/>
            <person name="Montmayeur A."/>
            <person name="Murphy C."/>
            <person name="Neiman D."/>
            <person name="Pearson M."/>
            <person name="Priest M."/>
            <person name="Roberts A."/>
            <person name="Saif S."/>
            <person name="Shea T."/>
            <person name="Shenoy N."/>
            <person name="Sisk P."/>
            <person name="Stolte C."/>
            <person name="Sykes S."/>
            <person name="Wortman J."/>
            <person name="Nusbaum C."/>
            <person name="Birren B."/>
        </authorList>
    </citation>
    <scope>NUCLEOTIDE SEQUENCE [LARGE SCALE GENOMIC DNA]</scope>
    <source>
        <strain evidence="6 7">WAL-18680</strain>
    </source>
</reference>
<gene>
    <name evidence="6" type="ORF">HMPREF9473_02598</name>
</gene>
<dbReference type="Proteomes" id="UP000005384">
    <property type="component" value="Unassembled WGS sequence"/>
</dbReference>
<comment type="similarity">
    <text evidence="2 4">Belongs to the pyridoxal phosphate-binding protein YggS/PROSC family.</text>
</comment>
<dbReference type="HAMAP" id="MF_02087">
    <property type="entry name" value="PLP_homeostasis"/>
    <property type="match status" value="1"/>
</dbReference>
<dbReference type="Gene3D" id="3.20.20.10">
    <property type="entry name" value="Alanine racemase"/>
    <property type="match status" value="1"/>
</dbReference>
<evidence type="ECO:0000256" key="3">
    <source>
        <dbReference type="PIRSR" id="PIRSR004848-1"/>
    </source>
</evidence>